<keyword evidence="2" id="KW-1133">Transmembrane helix</keyword>
<sequence length="408" mass="44591">MAERKKPAGTPRKRRTTGAGKTASSKQLYILGGILAAVLVLLLGIFLGMKAAGKGELAEKKEVKTPLSSVQEEVVTKDNESATVEEADKALKLVMFNLGISSDAIKSRKMDDGSVPVITYIISLPEDKKNELTDELQPMLEDMGFKTVLSDNLSASGENGSIILIFPVEKTEKPKDKDKPVVLPANAPKLALLIDDCGYSVPLAKRLAAIKYPVTFAILPYLPHDSETAEIARAGGKTVFLHFPMEPLSYPDTDPGKGAVLLNMPPSIIEAQADNNVKQIGRLDGFNNHMGSAFTESSTKMEQVLGFMKKHTDTYIDSYTSGKSVAYDVCLKQGMNCGQNRKFIDNENNETYIRKKIMEGVELAKKNGSLIMIGHLREETISVLEKHLADVEKAGVRIVSVKELTHRK</sequence>
<accession>A0A3R5YYY7</accession>
<gene>
    <name evidence="3" type="ORF">EP073_05665</name>
</gene>
<dbReference type="EMBL" id="CP035108">
    <property type="protein sequence ID" value="QAR32909.1"/>
    <property type="molecule type" value="Genomic_DNA"/>
</dbReference>
<keyword evidence="4" id="KW-1185">Reference proteome</keyword>
<evidence type="ECO:0000256" key="1">
    <source>
        <dbReference type="SAM" id="MobiDB-lite"/>
    </source>
</evidence>
<dbReference type="Pfam" id="PF04748">
    <property type="entry name" value="Polysacc_deac_2"/>
    <property type="match status" value="1"/>
</dbReference>
<feature type="transmembrane region" description="Helical" evidence="2">
    <location>
        <begin position="28"/>
        <end position="49"/>
    </location>
</feature>
<reference evidence="3 4" key="1">
    <citation type="submission" date="2019-01" db="EMBL/GenBank/DDBJ databases">
        <title>Geovibrio thiophilus DSM 11263, complete genome.</title>
        <authorList>
            <person name="Spring S."/>
            <person name="Bunk B."/>
            <person name="Sproer C."/>
        </authorList>
    </citation>
    <scope>NUCLEOTIDE SEQUENCE [LARGE SCALE GENOMIC DNA]</scope>
    <source>
        <strain evidence="3 4">DSM 11263</strain>
    </source>
</reference>
<dbReference type="CDD" id="cd10936">
    <property type="entry name" value="CE4_DAC2"/>
    <property type="match status" value="1"/>
</dbReference>
<organism evidence="3 4">
    <name type="scientific">Geovibrio thiophilus</name>
    <dbReference type="NCBI Taxonomy" id="139438"/>
    <lineage>
        <taxon>Bacteria</taxon>
        <taxon>Pseudomonadati</taxon>
        <taxon>Deferribacterota</taxon>
        <taxon>Deferribacteres</taxon>
        <taxon>Deferribacterales</taxon>
        <taxon>Geovibrionaceae</taxon>
        <taxon>Geovibrio</taxon>
    </lineage>
</organism>
<dbReference type="Gene3D" id="3.20.20.370">
    <property type="entry name" value="Glycoside hydrolase/deacetylase"/>
    <property type="match status" value="1"/>
</dbReference>
<protein>
    <submittedName>
        <fullName evidence="3">Divergent polysaccharide deacetylase family protein</fullName>
    </submittedName>
</protein>
<dbReference type="InterPro" id="IPR006837">
    <property type="entry name" value="Divergent_DAC"/>
</dbReference>
<proteinExistence type="predicted"/>
<dbReference type="PANTHER" id="PTHR30105:SF2">
    <property type="entry name" value="DIVERGENT POLYSACCHARIDE DEACETYLASE SUPERFAMILY"/>
    <property type="match status" value="1"/>
</dbReference>
<name>A0A3R5YYY7_9BACT</name>
<evidence type="ECO:0000313" key="3">
    <source>
        <dbReference type="EMBL" id="QAR32909.1"/>
    </source>
</evidence>
<dbReference type="Proteomes" id="UP000287502">
    <property type="component" value="Chromosome"/>
</dbReference>
<keyword evidence="2" id="KW-0472">Membrane</keyword>
<dbReference type="KEGG" id="gtl:EP073_05665"/>
<feature type="region of interest" description="Disordered" evidence="1">
    <location>
        <begin position="1"/>
        <end position="20"/>
    </location>
</feature>
<dbReference type="InterPro" id="IPR011330">
    <property type="entry name" value="Glyco_hydro/deAcase_b/a-brl"/>
</dbReference>
<dbReference type="AlphaFoldDB" id="A0A3R5YYY7"/>
<evidence type="ECO:0000256" key="2">
    <source>
        <dbReference type="SAM" id="Phobius"/>
    </source>
</evidence>
<keyword evidence="2" id="KW-0812">Transmembrane</keyword>
<dbReference type="PANTHER" id="PTHR30105">
    <property type="entry name" value="UNCHARACTERIZED YIBQ-RELATED"/>
    <property type="match status" value="1"/>
</dbReference>
<dbReference type="OrthoDB" id="9784811at2"/>
<evidence type="ECO:0000313" key="4">
    <source>
        <dbReference type="Proteomes" id="UP000287502"/>
    </source>
</evidence>
<dbReference type="SUPFAM" id="SSF88713">
    <property type="entry name" value="Glycoside hydrolase/deacetylase"/>
    <property type="match status" value="1"/>
</dbReference>
<dbReference type="GO" id="GO:0005975">
    <property type="term" value="P:carbohydrate metabolic process"/>
    <property type="evidence" value="ECO:0007669"/>
    <property type="project" value="InterPro"/>
</dbReference>
<dbReference type="RefSeq" id="WP_128466195.1">
    <property type="nucleotide sequence ID" value="NZ_CP035108.1"/>
</dbReference>